<keyword evidence="4" id="KW-1185">Reference proteome</keyword>
<dbReference type="AlphaFoldDB" id="A0A2X2X4I3"/>
<feature type="transmembrane region" description="Helical" evidence="1">
    <location>
        <begin position="6"/>
        <end position="23"/>
    </location>
</feature>
<organism evidence="3 5">
    <name type="scientific">Chryseobacterium jejuense</name>
    <dbReference type="NCBI Taxonomy" id="445960"/>
    <lineage>
        <taxon>Bacteria</taxon>
        <taxon>Pseudomonadati</taxon>
        <taxon>Bacteroidota</taxon>
        <taxon>Flavobacteriia</taxon>
        <taxon>Flavobacteriales</taxon>
        <taxon>Weeksellaceae</taxon>
        <taxon>Chryseobacterium group</taxon>
        <taxon>Chryseobacterium</taxon>
    </lineage>
</organism>
<evidence type="ECO:0000313" key="2">
    <source>
        <dbReference type="EMBL" id="SDI23380.1"/>
    </source>
</evidence>
<evidence type="ECO:0000313" key="5">
    <source>
        <dbReference type="Proteomes" id="UP000251670"/>
    </source>
</evidence>
<dbReference type="Proteomes" id="UP000251670">
    <property type="component" value="Unassembled WGS sequence"/>
</dbReference>
<accession>A0A2X2X4I3</accession>
<dbReference type="EMBL" id="FNEG01000001">
    <property type="protein sequence ID" value="SDI23380.1"/>
    <property type="molecule type" value="Genomic_DNA"/>
</dbReference>
<gene>
    <name evidence="3" type="ORF">NCTC13492_03863</name>
    <name evidence="2" type="ORF">SAMN05421542_0521</name>
</gene>
<keyword evidence="1" id="KW-0472">Membrane</keyword>
<reference evidence="2 4" key="1">
    <citation type="submission" date="2016-10" db="EMBL/GenBank/DDBJ databases">
        <authorList>
            <person name="Varghese N."/>
            <person name="Submissions S."/>
        </authorList>
    </citation>
    <scope>NUCLEOTIDE SEQUENCE [LARGE SCALE GENOMIC DNA]</scope>
    <source>
        <strain evidence="2 4">DSM 19299</strain>
    </source>
</reference>
<sequence>MKNNPFLTVILLFCIQVLLIKYLDYIDFNVKIGEGLFLAFVCFFIPVISLILNGFMGESRYKKSFRYFTFFIIIISLLAFVALSYLGALGKAYQH</sequence>
<proteinExistence type="predicted"/>
<dbReference type="OrthoDB" id="1271898at2"/>
<feature type="transmembrane region" description="Helical" evidence="1">
    <location>
        <begin position="67"/>
        <end position="89"/>
    </location>
</feature>
<dbReference type="STRING" id="445960.SAMN05421542_0521"/>
<dbReference type="RefSeq" id="WP_089733270.1">
    <property type="nucleotide sequence ID" value="NZ_FNEG01000001.1"/>
</dbReference>
<evidence type="ECO:0000256" key="1">
    <source>
        <dbReference type="SAM" id="Phobius"/>
    </source>
</evidence>
<feature type="transmembrane region" description="Helical" evidence="1">
    <location>
        <begin position="35"/>
        <end position="55"/>
    </location>
</feature>
<dbReference type="EMBL" id="UAWB01000013">
    <property type="protein sequence ID" value="SQB46787.1"/>
    <property type="molecule type" value="Genomic_DNA"/>
</dbReference>
<name>A0A2X2X4I3_CHRJE</name>
<reference evidence="3 5" key="2">
    <citation type="submission" date="2018-06" db="EMBL/GenBank/DDBJ databases">
        <authorList>
            <consortium name="Pathogen Informatics"/>
            <person name="Doyle S."/>
        </authorList>
    </citation>
    <scope>NUCLEOTIDE SEQUENCE [LARGE SCALE GENOMIC DNA]</scope>
    <source>
        <strain evidence="3 5">NCTC13492</strain>
    </source>
</reference>
<evidence type="ECO:0000313" key="4">
    <source>
        <dbReference type="Proteomes" id="UP000199426"/>
    </source>
</evidence>
<keyword evidence="1" id="KW-0812">Transmembrane</keyword>
<dbReference type="Proteomes" id="UP000199426">
    <property type="component" value="Unassembled WGS sequence"/>
</dbReference>
<protein>
    <submittedName>
        <fullName evidence="3">Uncharacterized protein</fullName>
    </submittedName>
</protein>
<keyword evidence="1" id="KW-1133">Transmembrane helix</keyword>
<evidence type="ECO:0000313" key="3">
    <source>
        <dbReference type="EMBL" id="SQB46787.1"/>
    </source>
</evidence>